<proteinExistence type="predicted"/>
<reference evidence="2 3" key="1">
    <citation type="submission" date="2022-03" db="EMBL/GenBank/DDBJ databases">
        <authorList>
            <person name="Macdonald S."/>
            <person name="Ahmed S."/>
            <person name="Newling K."/>
        </authorList>
    </citation>
    <scope>NUCLEOTIDE SEQUENCE [LARGE SCALE GENOMIC DNA]</scope>
</reference>
<gene>
    <name evidence="2" type="ORF">ERUC_LOCUS8368</name>
</gene>
<protein>
    <submittedName>
        <fullName evidence="2">Uncharacterized protein</fullName>
    </submittedName>
</protein>
<organism evidence="2 3">
    <name type="scientific">Eruca vesicaria subsp. sativa</name>
    <name type="common">Garden rocket</name>
    <name type="synonym">Eruca sativa</name>
    <dbReference type="NCBI Taxonomy" id="29727"/>
    <lineage>
        <taxon>Eukaryota</taxon>
        <taxon>Viridiplantae</taxon>
        <taxon>Streptophyta</taxon>
        <taxon>Embryophyta</taxon>
        <taxon>Tracheophyta</taxon>
        <taxon>Spermatophyta</taxon>
        <taxon>Magnoliopsida</taxon>
        <taxon>eudicotyledons</taxon>
        <taxon>Gunneridae</taxon>
        <taxon>Pentapetalae</taxon>
        <taxon>rosids</taxon>
        <taxon>malvids</taxon>
        <taxon>Brassicales</taxon>
        <taxon>Brassicaceae</taxon>
        <taxon>Brassiceae</taxon>
        <taxon>Eruca</taxon>
    </lineage>
</organism>
<feature type="compositionally biased region" description="Basic residues" evidence="1">
    <location>
        <begin position="56"/>
        <end position="73"/>
    </location>
</feature>
<accession>A0ABC8JHJ2</accession>
<comment type="caution">
    <text evidence="2">The sequence shown here is derived from an EMBL/GenBank/DDBJ whole genome shotgun (WGS) entry which is preliminary data.</text>
</comment>
<dbReference type="Proteomes" id="UP001642260">
    <property type="component" value="Unassembled WGS sequence"/>
</dbReference>
<evidence type="ECO:0000256" key="1">
    <source>
        <dbReference type="SAM" id="MobiDB-lite"/>
    </source>
</evidence>
<feature type="region of interest" description="Disordered" evidence="1">
    <location>
        <begin position="53"/>
        <end position="92"/>
    </location>
</feature>
<evidence type="ECO:0000313" key="3">
    <source>
        <dbReference type="Proteomes" id="UP001642260"/>
    </source>
</evidence>
<sequence>MAASFKADSSASLQSEPLKRFTLHESDSDASYASFTSDYSTVFRAGRSAPYSTGVVRKRHAPRKRPPKAVRLQKSREVEQVMSCEPDPRREDKQIMGCKKRKCAPEDKELSSNVKALCLKVVVYL</sequence>
<keyword evidence="3" id="KW-1185">Reference proteome</keyword>
<dbReference type="AlphaFoldDB" id="A0ABC8JHJ2"/>
<evidence type="ECO:0000313" key="2">
    <source>
        <dbReference type="EMBL" id="CAH8319043.1"/>
    </source>
</evidence>
<dbReference type="EMBL" id="CAKOAT010087822">
    <property type="protein sequence ID" value="CAH8319043.1"/>
    <property type="molecule type" value="Genomic_DNA"/>
</dbReference>
<name>A0ABC8JHJ2_ERUVS</name>